<protein>
    <recommendedName>
        <fullName evidence="4">MORN repeat-containing protein 3</fullName>
    </recommendedName>
</protein>
<dbReference type="PANTHER" id="PTHR46511:SF1">
    <property type="entry name" value="MORN REPEAT-CONTAINING PROTEIN 3"/>
    <property type="match status" value="1"/>
</dbReference>
<comment type="function">
    <text evidence="5">Assembles a suppression complex (suppresome) by tethering SIRT1 and MDM2 to regulate composite modifications of p53/TP53. Confers both deacetylation-mediated functional inactivation, by SIRT1, and ubiquitination-dependent degradation, by MDM2, of p53/TP53, promoting a proliferative and cell survival behaviors. May play a role in the regulation of spermatogenesis.</text>
</comment>
<evidence type="ECO:0000256" key="6">
    <source>
        <dbReference type="SAM" id="MobiDB-lite"/>
    </source>
</evidence>
<dbReference type="Pfam" id="PF02493">
    <property type="entry name" value="MORN"/>
    <property type="match status" value="1"/>
</dbReference>
<evidence type="ECO:0000256" key="4">
    <source>
        <dbReference type="ARBA" id="ARBA00039854"/>
    </source>
</evidence>
<accession>A0A0S4JL11</accession>
<gene>
    <name evidence="7" type="ORF">BSAL_28920</name>
</gene>
<evidence type="ECO:0000313" key="8">
    <source>
        <dbReference type="Proteomes" id="UP000051952"/>
    </source>
</evidence>
<proteinExistence type="predicted"/>
<name>A0A0S4JL11_BODSA</name>
<dbReference type="Proteomes" id="UP000051952">
    <property type="component" value="Unassembled WGS sequence"/>
</dbReference>
<organism evidence="7 8">
    <name type="scientific">Bodo saltans</name>
    <name type="common">Flagellated protozoan</name>
    <dbReference type="NCBI Taxonomy" id="75058"/>
    <lineage>
        <taxon>Eukaryota</taxon>
        <taxon>Discoba</taxon>
        <taxon>Euglenozoa</taxon>
        <taxon>Kinetoplastea</taxon>
        <taxon>Metakinetoplastina</taxon>
        <taxon>Eubodonida</taxon>
        <taxon>Bodonidae</taxon>
        <taxon>Bodo</taxon>
    </lineage>
</organism>
<evidence type="ECO:0000256" key="3">
    <source>
        <dbReference type="ARBA" id="ARBA00023329"/>
    </source>
</evidence>
<evidence type="ECO:0000256" key="1">
    <source>
        <dbReference type="ARBA" id="ARBA00004218"/>
    </source>
</evidence>
<evidence type="ECO:0000256" key="2">
    <source>
        <dbReference type="ARBA" id="ARBA00022737"/>
    </source>
</evidence>
<dbReference type="InterPro" id="IPR052472">
    <property type="entry name" value="MORN3"/>
</dbReference>
<feature type="region of interest" description="Disordered" evidence="6">
    <location>
        <begin position="1"/>
        <end position="32"/>
    </location>
</feature>
<comment type="subcellular location">
    <subcellularLocation>
        <location evidence="1">Cytoplasmic vesicle</location>
        <location evidence="1">Secretory vesicle</location>
        <location evidence="1">Acrosome</location>
    </subcellularLocation>
</comment>
<evidence type="ECO:0000313" key="7">
    <source>
        <dbReference type="EMBL" id="CUG90810.1"/>
    </source>
</evidence>
<keyword evidence="3" id="KW-0968">Cytoplasmic vesicle</keyword>
<dbReference type="SUPFAM" id="SSF82185">
    <property type="entry name" value="Histone H3 K4-specific methyltransferase SET7/9 N-terminal domain"/>
    <property type="match status" value="1"/>
</dbReference>
<keyword evidence="2" id="KW-0677">Repeat</keyword>
<dbReference type="OrthoDB" id="266722at2759"/>
<evidence type="ECO:0000256" key="5">
    <source>
        <dbReference type="ARBA" id="ARBA00045851"/>
    </source>
</evidence>
<reference evidence="8" key="1">
    <citation type="submission" date="2015-09" db="EMBL/GenBank/DDBJ databases">
        <authorList>
            <consortium name="Pathogen Informatics"/>
        </authorList>
    </citation>
    <scope>NUCLEOTIDE SEQUENCE [LARGE SCALE GENOMIC DNA]</scope>
    <source>
        <strain evidence="8">Lake Konstanz</strain>
    </source>
</reference>
<dbReference type="InterPro" id="IPR003409">
    <property type="entry name" value="MORN"/>
</dbReference>
<dbReference type="EMBL" id="CYKH01001866">
    <property type="protein sequence ID" value="CUG90810.1"/>
    <property type="molecule type" value="Genomic_DNA"/>
</dbReference>
<dbReference type="AlphaFoldDB" id="A0A0S4JL11"/>
<dbReference type="PANTHER" id="PTHR46511">
    <property type="entry name" value="MORN REPEAT-CONTAINING PROTEIN 3"/>
    <property type="match status" value="1"/>
</dbReference>
<keyword evidence="8" id="KW-1185">Reference proteome</keyword>
<sequence length="675" mass="73779">MLVGSNSTPLAIGSSGTGGGGVGASSLPRETTDPLLTANHTAISAKKRGVVSRAQYTPTTWYSGHVIQLSGACGFVPDGEGTLSFWIEGATAAATTTPSPSASASPYTSFNSAVLAGSFQMVKERSHFGSKVRPQLRPPRPHLPRQPRRIRLQTRILHCHRPHHEASAANSLRMTNFLFDTSALLSMAKRHGTGTVINERGSQLTCRWESDVPEVEKEICRLITEEGDEYVGMVSIISDGSLTNRGAFSGLEWVRSVRFVPDATGEMWIKSERKRYCGEWQCGQRHGFGVETDVSNLYCFSGGYQYDSREGSGTLFQSAQRTVLSGLWKDGTLHGSAALHLPNQAALIQSHSWTNIERSYEFDGATILRSRVVDGIWEPLFVTFDSTLALSVAEVSSSTGGFSRPSSPQQPPVQSPRMTMVLGRLEGILEKDDFRALLSTFQRCFYFIYGSCHRFLDNYEFCKKQNHQQYSATRPATPPKFPESWCCMVGLEAIACMHRTARERTYTPAHLKQAVEYVASFVFSIRLRLLSYLAALPTACDLDVGRSIASMCWDVAFSAVEPLLLFIAESLCKETHAAFRVAAQRCRSLVDIENFIGSLELWFPPSTETSPIARVEPVDTADATPPPSLAATHASVNCGEHDGCDVGGTTPPSVLEVTVQSPLSTTRCLFKASGS</sequence>
<dbReference type="GO" id="GO:0001669">
    <property type="term" value="C:acrosomal vesicle"/>
    <property type="evidence" value="ECO:0007669"/>
    <property type="project" value="UniProtKB-SubCell"/>
</dbReference>